<comment type="caution">
    <text evidence="3">The sequence shown here is derived from an EMBL/GenBank/DDBJ whole genome shotgun (WGS) entry which is preliminary data.</text>
</comment>
<evidence type="ECO:0000256" key="1">
    <source>
        <dbReference type="ARBA" id="ARBA00022801"/>
    </source>
</evidence>
<organism evidence="3 4">
    <name type="scientific">Roseateles saccharophilus</name>
    <name type="common">Pseudomonas saccharophila</name>
    <dbReference type="NCBI Taxonomy" id="304"/>
    <lineage>
        <taxon>Bacteria</taxon>
        <taxon>Pseudomonadati</taxon>
        <taxon>Pseudomonadota</taxon>
        <taxon>Betaproteobacteria</taxon>
        <taxon>Burkholderiales</taxon>
        <taxon>Sphaerotilaceae</taxon>
        <taxon>Roseateles</taxon>
    </lineage>
</organism>
<evidence type="ECO:0000313" key="4">
    <source>
        <dbReference type="Proteomes" id="UP001180453"/>
    </source>
</evidence>
<gene>
    <name evidence="3" type="ORF">J2X20_004803</name>
</gene>
<dbReference type="GO" id="GO:0016787">
    <property type="term" value="F:hydrolase activity"/>
    <property type="evidence" value="ECO:0007669"/>
    <property type="project" value="UniProtKB-KW"/>
</dbReference>
<dbReference type="SUPFAM" id="SSF48208">
    <property type="entry name" value="Six-hairpin glycosidases"/>
    <property type="match status" value="1"/>
</dbReference>
<dbReference type="InterPro" id="IPR010905">
    <property type="entry name" value="Glyco_hydro_88"/>
</dbReference>
<sequence length="767" mass="82798">MKTALLCAASLLALSSSLTAQAEPATPPLSAAAVDAVPWKPAAVIALAEKVARWQLQALERGEHPRSVKSMPDLRGWEQGALFVGLAALADHSKQPEFANAILQRGKDNGWQPGSRIYHADDHAIGAAYLWAASHGAGNAAMAPLRERFDQILAKPSDVDLHFVEMADRSVPSVDRWSWCDALFMAPPVWLEMARATGEAKYADFAKKEFWATTELLYDQEEKLYFRDSRFFQRRDVNGRKLFWSRGDGWVFSGLAQLPKNDPDRPRIVAIFRDMAAKLKAIQKPDGFWAPSLLGDPETALPESSGTGFYTHGFAWGIKAGLLDRQTYEPVVRKGWAALTRAVRADGKLGYVQPVGDRPDAVEFDDTQHYGVGAFLLAATAVADLNLAPVQPLKAAVKVENPSAHDQPAALVSVPAARIGASTGNWSVLSGDRIYAAQYNAAVDGQPATLSFVMPMKAKARAIVKFLPQSAPLPLQTQAILNVREGGKLQGQAFKGGVFHLRKDYAVPVEHAYHDGLVAFEGLGWESDKVAYRLYLDARGVVDIYGKKLPRPILQSIGQGADDYHAMADWGQDILQVDQSLGMGGLGEVRGGKATQIGGGLVLGHVANEGPVSASARVEHRGFDGGKSNLVARYRIHAGSALTFVDAKGSGMNGPVAAGLVHNKGMTVLKSDAARGGWGYIASWGRQSLAGDDLGLVLFFPEEAVATRFNDDGQTLFVTFKDAAQVRYAFAQAWAQDASGVRDLEGFKAWVATTLDGLNRPPRVLAK</sequence>
<dbReference type="Pfam" id="PF16153">
    <property type="entry name" value="DUF4861"/>
    <property type="match status" value="1"/>
</dbReference>
<dbReference type="Gene3D" id="1.50.10.10">
    <property type="match status" value="1"/>
</dbReference>
<proteinExistence type="predicted"/>
<evidence type="ECO:0000313" key="3">
    <source>
        <dbReference type="EMBL" id="MDR7272129.1"/>
    </source>
</evidence>
<feature type="signal peptide" evidence="2">
    <location>
        <begin position="1"/>
        <end position="22"/>
    </location>
</feature>
<dbReference type="Proteomes" id="UP001180453">
    <property type="component" value="Unassembled WGS sequence"/>
</dbReference>
<dbReference type="EMBL" id="JAVDXU010000004">
    <property type="protein sequence ID" value="MDR7272129.1"/>
    <property type="molecule type" value="Genomic_DNA"/>
</dbReference>
<dbReference type="PANTHER" id="PTHR33886:SF8">
    <property type="entry name" value="UNSATURATED RHAMNOGALACTURONAN HYDROLASE (EUROFUNG)"/>
    <property type="match status" value="1"/>
</dbReference>
<dbReference type="InterPro" id="IPR052043">
    <property type="entry name" value="PolySaccharide_Degr_Enz"/>
</dbReference>
<reference evidence="3 4" key="1">
    <citation type="submission" date="2023-07" db="EMBL/GenBank/DDBJ databases">
        <title>Sorghum-associated microbial communities from plants grown in Nebraska, USA.</title>
        <authorList>
            <person name="Schachtman D."/>
        </authorList>
    </citation>
    <scope>NUCLEOTIDE SEQUENCE [LARGE SCALE GENOMIC DNA]</scope>
    <source>
        <strain evidence="3 4">BE314</strain>
    </source>
</reference>
<dbReference type="InterPro" id="IPR008928">
    <property type="entry name" value="6-hairpin_glycosidase_sf"/>
</dbReference>
<keyword evidence="1 3" id="KW-0378">Hydrolase</keyword>
<dbReference type="InterPro" id="IPR032342">
    <property type="entry name" value="DUF4861"/>
</dbReference>
<dbReference type="Pfam" id="PF07470">
    <property type="entry name" value="Glyco_hydro_88"/>
    <property type="match status" value="1"/>
</dbReference>
<name>A0ABU1YTD7_ROSSA</name>
<accession>A0ABU1YTD7</accession>
<dbReference type="InterPro" id="IPR012341">
    <property type="entry name" value="6hp_glycosidase-like_sf"/>
</dbReference>
<keyword evidence="2" id="KW-0732">Signal</keyword>
<dbReference type="PANTHER" id="PTHR33886">
    <property type="entry name" value="UNSATURATED RHAMNOGALACTURONAN HYDROLASE (EUROFUNG)"/>
    <property type="match status" value="1"/>
</dbReference>
<dbReference type="RefSeq" id="WP_310270684.1">
    <property type="nucleotide sequence ID" value="NZ_JAVDXU010000004.1"/>
</dbReference>
<protein>
    <submittedName>
        <fullName evidence="3">Rhamnogalacturonyl hydrolase YesR</fullName>
    </submittedName>
</protein>
<keyword evidence="4" id="KW-1185">Reference proteome</keyword>
<feature type="chain" id="PRO_5045252882" evidence="2">
    <location>
        <begin position="23"/>
        <end position="767"/>
    </location>
</feature>
<evidence type="ECO:0000256" key="2">
    <source>
        <dbReference type="SAM" id="SignalP"/>
    </source>
</evidence>